<evidence type="ECO:0000313" key="3">
    <source>
        <dbReference type="EMBL" id="AOS65216.1"/>
    </source>
</evidence>
<keyword evidence="4" id="KW-1185">Reference proteome</keyword>
<organism evidence="3 4">
    <name type="scientific">Actinoalloteichus hymeniacidonis</name>
    <dbReference type="NCBI Taxonomy" id="340345"/>
    <lineage>
        <taxon>Bacteria</taxon>
        <taxon>Bacillati</taxon>
        <taxon>Actinomycetota</taxon>
        <taxon>Actinomycetes</taxon>
        <taxon>Pseudonocardiales</taxon>
        <taxon>Pseudonocardiaceae</taxon>
        <taxon>Actinoalloteichus</taxon>
    </lineage>
</organism>
<reference evidence="4" key="1">
    <citation type="submission" date="2016-03" db="EMBL/GenBank/DDBJ databases">
        <title>Complete genome sequence of the type strain Actinoalloteichus hymeniacidonis DSM 45092.</title>
        <authorList>
            <person name="Schaffert L."/>
            <person name="Albersmeier A."/>
            <person name="Winkler A."/>
            <person name="Kalinowski J."/>
            <person name="Zotchev S."/>
            <person name="Ruckert C."/>
        </authorList>
    </citation>
    <scope>NUCLEOTIDE SEQUENCE [LARGE SCALE GENOMIC DNA]</scope>
    <source>
        <strain evidence="4">HPA177(T) (DSM 45092(T))</strain>
    </source>
</reference>
<keyword evidence="2" id="KW-1133">Transmembrane helix</keyword>
<evidence type="ECO:0000256" key="2">
    <source>
        <dbReference type="SAM" id="Phobius"/>
    </source>
</evidence>
<keyword evidence="2" id="KW-0812">Transmembrane</keyword>
<feature type="transmembrane region" description="Helical" evidence="2">
    <location>
        <begin position="147"/>
        <end position="164"/>
    </location>
</feature>
<feature type="compositionally biased region" description="Basic and acidic residues" evidence="1">
    <location>
        <begin position="13"/>
        <end position="25"/>
    </location>
</feature>
<dbReference type="KEGG" id="ahm:TL08_22170"/>
<proteinExistence type="predicted"/>
<dbReference type="Proteomes" id="UP000095210">
    <property type="component" value="Chromosome"/>
</dbReference>
<dbReference type="EMBL" id="CP014859">
    <property type="protein sequence ID" value="AOS65216.1"/>
    <property type="molecule type" value="Genomic_DNA"/>
</dbReference>
<evidence type="ECO:0000256" key="1">
    <source>
        <dbReference type="SAM" id="MobiDB-lite"/>
    </source>
</evidence>
<protein>
    <submittedName>
        <fullName evidence="3">Uncharacterized protein</fullName>
    </submittedName>
</protein>
<accession>A0AAC9HU77</accession>
<feature type="transmembrane region" description="Helical" evidence="2">
    <location>
        <begin position="217"/>
        <end position="235"/>
    </location>
</feature>
<gene>
    <name evidence="3" type="ORF">TL08_22170</name>
</gene>
<dbReference type="AlphaFoldDB" id="A0AAC9HU77"/>
<sequence length="245" mass="26245">MRGSAARTNGRPRASEVNETRTERPHVENVLPTTWSGVPMTTPASAPRLDWTTWWRACAWLAVSATGSIAIGQLFDAASVLRGCGDAFGHPLTGRLDSTECLLVENGIPVFQLPWLDLAVMGGLALIALVGVLLTMRAVRVGGGLRAAALPVPALLLICGISAWREARLIAPNSWFVHPAVITQDPAASYSYSFNTDPVYEMRTPGGLFELPTPQPWWVLALLAALVSLVVVLNARTARAAVSRT</sequence>
<evidence type="ECO:0000313" key="4">
    <source>
        <dbReference type="Proteomes" id="UP000095210"/>
    </source>
</evidence>
<keyword evidence="2" id="KW-0472">Membrane</keyword>
<feature type="transmembrane region" description="Helical" evidence="2">
    <location>
        <begin position="115"/>
        <end position="135"/>
    </location>
</feature>
<feature type="region of interest" description="Disordered" evidence="1">
    <location>
        <begin position="1"/>
        <end position="25"/>
    </location>
</feature>
<name>A0AAC9HU77_9PSEU</name>